<organism evidence="16 17">
    <name type="scientific">Candidatus Defluviibacterium haderslevense</name>
    <dbReference type="NCBI Taxonomy" id="2981993"/>
    <lineage>
        <taxon>Bacteria</taxon>
        <taxon>Pseudomonadati</taxon>
        <taxon>Bacteroidota</taxon>
        <taxon>Saprospiria</taxon>
        <taxon>Saprospirales</taxon>
        <taxon>Saprospiraceae</taxon>
        <taxon>Candidatus Defluviibacterium</taxon>
    </lineage>
</organism>
<dbReference type="InterPro" id="IPR027277">
    <property type="entry name" value="NadC/ModD"/>
</dbReference>
<dbReference type="NCBIfam" id="TIGR00078">
    <property type="entry name" value="nadC"/>
    <property type="match status" value="1"/>
</dbReference>
<dbReference type="GO" id="GO:0004514">
    <property type="term" value="F:nicotinate-nucleotide diphosphorylase (carboxylating) activity"/>
    <property type="evidence" value="ECO:0007669"/>
    <property type="project" value="UniProtKB-EC"/>
</dbReference>
<dbReference type="InterPro" id="IPR004393">
    <property type="entry name" value="NadC"/>
</dbReference>
<evidence type="ECO:0000313" key="16">
    <source>
        <dbReference type="EMBL" id="MBK9719176.1"/>
    </source>
</evidence>
<evidence type="ECO:0000256" key="7">
    <source>
        <dbReference type="ARBA" id="ARBA00022676"/>
    </source>
</evidence>
<keyword evidence="7 12" id="KW-0328">Glycosyltransferase</keyword>
<dbReference type="Pfam" id="PF02749">
    <property type="entry name" value="QRPTase_N"/>
    <property type="match status" value="1"/>
</dbReference>
<evidence type="ECO:0000256" key="9">
    <source>
        <dbReference type="ARBA" id="ARBA00033102"/>
    </source>
</evidence>
<dbReference type="Proteomes" id="UP000808349">
    <property type="component" value="Unassembled WGS sequence"/>
</dbReference>
<dbReference type="GO" id="GO:0005737">
    <property type="term" value="C:cytoplasm"/>
    <property type="evidence" value="ECO:0007669"/>
    <property type="project" value="TreeGrafter"/>
</dbReference>
<evidence type="ECO:0000256" key="11">
    <source>
        <dbReference type="ARBA" id="ARBA00069173"/>
    </source>
</evidence>
<feature type="binding site" evidence="13">
    <location>
        <position position="164"/>
    </location>
    <ligand>
        <name>substrate</name>
    </ligand>
</feature>
<dbReference type="SUPFAM" id="SSF51690">
    <property type="entry name" value="Nicotinate/Quinolinate PRTase C-terminal domain-like"/>
    <property type="match status" value="1"/>
</dbReference>
<feature type="binding site" evidence="13">
    <location>
        <position position="198"/>
    </location>
    <ligand>
        <name>substrate</name>
    </ligand>
</feature>
<name>A0A9D7SBX8_9BACT</name>
<dbReference type="Pfam" id="PF01729">
    <property type="entry name" value="QRPTase_C"/>
    <property type="match status" value="1"/>
</dbReference>
<accession>A0A9D7SBX8</accession>
<feature type="domain" description="Quinolinate phosphoribosyl transferase C-terminal" evidence="14">
    <location>
        <begin position="109"/>
        <end position="279"/>
    </location>
</feature>
<comment type="catalytic activity">
    <reaction evidence="10">
        <text>nicotinate beta-D-ribonucleotide + CO2 + diphosphate = quinolinate + 5-phospho-alpha-D-ribose 1-diphosphate + 2 H(+)</text>
        <dbReference type="Rhea" id="RHEA:12733"/>
        <dbReference type="ChEBI" id="CHEBI:15378"/>
        <dbReference type="ChEBI" id="CHEBI:16526"/>
        <dbReference type="ChEBI" id="CHEBI:29959"/>
        <dbReference type="ChEBI" id="CHEBI:33019"/>
        <dbReference type="ChEBI" id="CHEBI:57502"/>
        <dbReference type="ChEBI" id="CHEBI:58017"/>
        <dbReference type="EC" id="2.4.2.19"/>
    </reaction>
</comment>
<dbReference type="InterPro" id="IPR013785">
    <property type="entry name" value="Aldolase_TIM"/>
</dbReference>
<gene>
    <name evidence="16" type="primary">nadC</name>
    <name evidence="16" type="ORF">IPO85_16985</name>
</gene>
<comment type="function">
    <text evidence="1">Involved in the catabolism of quinolinic acid (QA).</text>
</comment>
<dbReference type="PANTHER" id="PTHR32179">
    <property type="entry name" value="NICOTINATE-NUCLEOTIDE PYROPHOSPHORYLASE [CARBOXYLATING]"/>
    <property type="match status" value="1"/>
</dbReference>
<evidence type="ECO:0000256" key="6">
    <source>
        <dbReference type="ARBA" id="ARBA00022642"/>
    </source>
</evidence>
<dbReference type="PANTHER" id="PTHR32179:SF3">
    <property type="entry name" value="NICOTINATE-NUCLEOTIDE PYROPHOSPHORYLASE [CARBOXYLATING]"/>
    <property type="match status" value="1"/>
</dbReference>
<dbReference type="Gene3D" id="3.90.1170.20">
    <property type="entry name" value="Quinolinate phosphoribosyl transferase, N-terminal domain"/>
    <property type="match status" value="1"/>
</dbReference>
<evidence type="ECO:0000256" key="13">
    <source>
        <dbReference type="PIRSR" id="PIRSR006250-1"/>
    </source>
</evidence>
<evidence type="ECO:0000256" key="10">
    <source>
        <dbReference type="ARBA" id="ARBA00047445"/>
    </source>
</evidence>
<dbReference type="EC" id="2.4.2.19" evidence="5"/>
<protein>
    <recommendedName>
        <fullName evidence="11">Probable nicotinate-nucleotide pyrophosphorylase [carboxylating]</fullName>
        <ecNumber evidence="5">2.4.2.19</ecNumber>
    </recommendedName>
    <alternativeName>
        <fullName evidence="9">Quinolinate phosphoribosyltransferase [decarboxylating]</fullName>
    </alternativeName>
</protein>
<keyword evidence="8 12" id="KW-0808">Transferase</keyword>
<dbReference type="InterPro" id="IPR022412">
    <property type="entry name" value="Quinolinate_PRibosylTrfase_N"/>
</dbReference>
<evidence type="ECO:0000256" key="3">
    <source>
        <dbReference type="ARBA" id="ARBA00009400"/>
    </source>
</evidence>
<dbReference type="SUPFAM" id="SSF54675">
    <property type="entry name" value="Nicotinate/Quinolinate PRTase N-terminal domain-like"/>
    <property type="match status" value="1"/>
</dbReference>
<dbReference type="PIRSF" id="PIRSF006250">
    <property type="entry name" value="NadC_ModD"/>
    <property type="match status" value="1"/>
</dbReference>
<feature type="binding site" evidence="13">
    <location>
        <position position="154"/>
    </location>
    <ligand>
        <name>substrate</name>
    </ligand>
</feature>
<evidence type="ECO:0000256" key="12">
    <source>
        <dbReference type="PIRNR" id="PIRNR006250"/>
    </source>
</evidence>
<dbReference type="InterPro" id="IPR002638">
    <property type="entry name" value="Quinolinate_PRibosylTrfase_C"/>
</dbReference>
<dbReference type="Gene3D" id="3.20.20.70">
    <property type="entry name" value="Aldolase class I"/>
    <property type="match status" value="1"/>
</dbReference>
<evidence type="ECO:0000256" key="8">
    <source>
        <dbReference type="ARBA" id="ARBA00022679"/>
    </source>
</evidence>
<evidence type="ECO:0000259" key="14">
    <source>
        <dbReference type="Pfam" id="PF01729"/>
    </source>
</evidence>
<evidence type="ECO:0000313" key="17">
    <source>
        <dbReference type="Proteomes" id="UP000808349"/>
    </source>
</evidence>
<dbReference type="InterPro" id="IPR037128">
    <property type="entry name" value="Quinolinate_PRibosylTase_N_sf"/>
</dbReference>
<evidence type="ECO:0000256" key="5">
    <source>
        <dbReference type="ARBA" id="ARBA00011944"/>
    </source>
</evidence>
<dbReference type="AlphaFoldDB" id="A0A9D7SBX8"/>
<evidence type="ECO:0000259" key="15">
    <source>
        <dbReference type="Pfam" id="PF02749"/>
    </source>
</evidence>
<dbReference type="FunFam" id="3.20.20.70:FF:000030">
    <property type="entry name" value="Nicotinate-nucleotide pyrophosphorylase, carboxylating"/>
    <property type="match status" value="1"/>
</dbReference>
<feature type="binding site" evidence="13">
    <location>
        <position position="220"/>
    </location>
    <ligand>
        <name>substrate</name>
    </ligand>
</feature>
<dbReference type="InterPro" id="IPR036068">
    <property type="entry name" value="Nicotinate_pribotase-like_C"/>
</dbReference>
<comment type="pathway">
    <text evidence="2">Cofactor biosynthesis; NAD(+) biosynthesis; nicotinate D-ribonucleotide from quinolinate: step 1/1.</text>
</comment>
<sequence>MNNWNLQKYIQDSLVEDIAQGDITSEACISDTSRSRAKLLIKDDGVLSGVAFAKSVFHQVDPSMVFTPYLKDGDLIKYGQIAFEIEGKTRDLLKTERLVLNVMQRMSGISTLSYRYASELQGLSTKILDTRKTTPLNRYIEKWAVRIGGCYNYRNGLYDRYMIKDNHIEACGSISKSIKAVLKHQEETNRKAYEITIEVKNLVELEEVLNIGKINRIMFDNFEIPLLKEAILMTKKRFETEASGGVNLETLRQIALTGVDFISVGALTHSAGSLDLSLKIHR</sequence>
<comment type="similarity">
    <text evidence="3 12">Belongs to the NadC/ModD family.</text>
</comment>
<dbReference type="EMBL" id="JADKFW010000016">
    <property type="protein sequence ID" value="MBK9719176.1"/>
    <property type="molecule type" value="Genomic_DNA"/>
</dbReference>
<feature type="binding site" evidence="13">
    <location>
        <begin position="130"/>
        <end position="132"/>
    </location>
    <ligand>
        <name>substrate</name>
    </ligand>
</feature>
<dbReference type="FunFam" id="3.90.1170.20:FF:000001">
    <property type="entry name" value="Nicotinate-nucleotide diphosphorylase (Carboxylating)"/>
    <property type="match status" value="1"/>
</dbReference>
<feature type="binding site" evidence="13">
    <location>
        <begin position="243"/>
        <end position="245"/>
    </location>
    <ligand>
        <name>substrate</name>
    </ligand>
</feature>
<feature type="domain" description="Quinolinate phosphoribosyl transferase N-terminal" evidence="15">
    <location>
        <begin position="22"/>
        <end position="107"/>
    </location>
</feature>
<dbReference type="GO" id="GO:0034213">
    <property type="term" value="P:quinolinate catabolic process"/>
    <property type="evidence" value="ECO:0007669"/>
    <property type="project" value="TreeGrafter"/>
</dbReference>
<comment type="subunit">
    <text evidence="4">Hexamer formed by 3 homodimers.</text>
</comment>
<evidence type="ECO:0000256" key="4">
    <source>
        <dbReference type="ARBA" id="ARBA00011218"/>
    </source>
</evidence>
<dbReference type="GO" id="GO:0009435">
    <property type="term" value="P:NAD+ biosynthetic process"/>
    <property type="evidence" value="ECO:0007669"/>
    <property type="project" value="InterPro"/>
</dbReference>
<feature type="binding site" evidence="13">
    <location>
        <begin position="264"/>
        <end position="266"/>
    </location>
    <ligand>
        <name>substrate</name>
    </ligand>
</feature>
<keyword evidence="6" id="KW-0662">Pyridine nucleotide biosynthesis</keyword>
<comment type="caution">
    <text evidence="16">The sequence shown here is derived from an EMBL/GenBank/DDBJ whole genome shotgun (WGS) entry which is preliminary data.</text>
</comment>
<feature type="binding site" evidence="13">
    <location>
        <position position="97"/>
    </location>
    <ligand>
        <name>substrate</name>
    </ligand>
</feature>
<proteinExistence type="inferred from homology"/>
<evidence type="ECO:0000256" key="1">
    <source>
        <dbReference type="ARBA" id="ARBA00003237"/>
    </source>
</evidence>
<evidence type="ECO:0000256" key="2">
    <source>
        <dbReference type="ARBA" id="ARBA00004893"/>
    </source>
</evidence>
<dbReference type="CDD" id="cd01572">
    <property type="entry name" value="QPRTase"/>
    <property type="match status" value="1"/>
</dbReference>
<reference evidence="16 17" key="1">
    <citation type="submission" date="2020-10" db="EMBL/GenBank/DDBJ databases">
        <title>Connecting structure to function with the recovery of over 1000 high-quality activated sludge metagenome-assembled genomes encoding full-length rRNA genes using long-read sequencing.</title>
        <authorList>
            <person name="Singleton C.M."/>
            <person name="Petriglieri F."/>
            <person name="Kristensen J.M."/>
            <person name="Kirkegaard R.H."/>
            <person name="Michaelsen T.Y."/>
            <person name="Andersen M.H."/>
            <person name="Karst S.M."/>
            <person name="Dueholm M.S."/>
            <person name="Nielsen P.H."/>
            <person name="Albertsen M."/>
        </authorList>
    </citation>
    <scope>NUCLEOTIDE SEQUENCE [LARGE SCALE GENOMIC DNA]</scope>
    <source>
        <strain evidence="16">Ribe_18-Q3-R11-54_BAT3C.373</strain>
    </source>
</reference>